<dbReference type="EMBL" id="PQXO01000381">
    <property type="protein sequence ID" value="TGO85585.1"/>
    <property type="molecule type" value="Genomic_DNA"/>
</dbReference>
<evidence type="ECO:0000313" key="3">
    <source>
        <dbReference type="Proteomes" id="UP000297280"/>
    </source>
</evidence>
<evidence type="ECO:0000256" key="1">
    <source>
        <dbReference type="SAM" id="MobiDB-lite"/>
    </source>
</evidence>
<protein>
    <submittedName>
        <fullName evidence="2">Uncharacterized protein</fullName>
    </submittedName>
</protein>
<reference evidence="2 3" key="1">
    <citation type="submission" date="2017-12" db="EMBL/GenBank/DDBJ databases">
        <title>Comparative genomics of Botrytis spp.</title>
        <authorList>
            <person name="Valero-Jimenez C.A."/>
            <person name="Tapia P."/>
            <person name="Veloso J."/>
            <person name="Silva-Moreno E."/>
            <person name="Staats M."/>
            <person name="Valdes J.H."/>
            <person name="Van Kan J.A.L."/>
        </authorList>
    </citation>
    <scope>NUCLEOTIDE SEQUENCE [LARGE SCALE GENOMIC DNA]</scope>
    <source>
        <strain evidence="2 3">MUCL3349</strain>
    </source>
</reference>
<evidence type="ECO:0000313" key="2">
    <source>
        <dbReference type="EMBL" id="TGO85585.1"/>
    </source>
</evidence>
<feature type="region of interest" description="Disordered" evidence="1">
    <location>
        <begin position="98"/>
        <end position="121"/>
    </location>
</feature>
<keyword evidence="3" id="KW-1185">Reference proteome</keyword>
<accession>A0A4Z1KSD6</accession>
<proteinExistence type="predicted"/>
<gene>
    <name evidence="2" type="ORF">BPOR_0382g00010</name>
</gene>
<dbReference type="Proteomes" id="UP000297280">
    <property type="component" value="Unassembled WGS sequence"/>
</dbReference>
<feature type="compositionally biased region" description="Acidic residues" evidence="1">
    <location>
        <begin position="105"/>
        <end position="114"/>
    </location>
</feature>
<sequence length="173" mass="19656">MDTHLMRHLSPLSSLLALLNPLPDFGLLTHNLPAFRAHVESHFSTVRTKEEQYFHTLLAVAPEPELKMVLRIFDDWYIYKFPRRAGCLIFPDDFEDQPAQPAGEMDSEDSEESESACHFPDRDEGAVDVDVDVGADTEVPALVYRQGWGWKPKYVVTASFAGDVGVQYPLYHF</sequence>
<organism evidence="2 3">
    <name type="scientific">Botrytis porri</name>
    <dbReference type="NCBI Taxonomy" id="87229"/>
    <lineage>
        <taxon>Eukaryota</taxon>
        <taxon>Fungi</taxon>
        <taxon>Dikarya</taxon>
        <taxon>Ascomycota</taxon>
        <taxon>Pezizomycotina</taxon>
        <taxon>Leotiomycetes</taxon>
        <taxon>Helotiales</taxon>
        <taxon>Sclerotiniaceae</taxon>
        <taxon>Botrytis</taxon>
    </lineage>
</organism>
<comment type="caution">
    <text evidence="2">The sequence shown here is derived from an EMBL/GenBank/DDBJ whole genome shotgun (WGS) entry which is preliminary data.</text>
</comment>
<name>A0A4Z1KSD6_9HELO</name>
<dbReference type="AlphaFoldDB" id="A0A4Z1KSD6"/>